<dbReference type="EMBL" id="JH598102">
    <property type="status" value="NOT_ANNOTATED_CDS"/>
    <property type="molecule type" value="Genomic_DNA"/>
</dbReference>
<evidence type="ECO:0000313" key="1">
    <source>
        <dbReference type="EnsemblProtists" id="HpaP812994"/>
    </source>
</evidence>
<name>M4C1P4_HYAAE</name>
<dbReference type="EnsemblProtists" id="HpaT812994">
    <property type="protein sequence ID" value="HpaP812994"/>
    <property type="gene ID" value="HpaG812994"/>
</dbReference>
<sequence>MTNNRQRRPISDTWQTGSLPRNRRQWSIRNAEHHSIHFKLKLSRLLGTPNRTTLPFDCSSYSIGS</sequence>
<reference evidence="1" key="2">
    <citation type="submission" date="2015-06" db="UniProtKB">
        <authorList>
            <consortium name="EnsemblProtists"/>
        </authorList>
    </citation>
    <scope>IDENTIFICATION</scope>
    <source>
        <strain evidence="1">Emoy2</strain>
    </source>
</reference>
<dbReference type="Proteomes" id="UP000011713">
    <property type="component" value="Unassembled WGS sequence"/>
</dbReference>
<organism evidence="1 2">
    <name type="scientific">Hyaloperonospora arabidopsidis (strain Emoy2)</name>
    <name type="common">Downy mildew agent</name>
    <name type="synonym">Peronospora arabidopsidis</name>
    <dbReference type="NCBI Taxonomy" id="559515"/>
    <lineage>
        <taxon>Eukaryota</taxon>
        <taxon>Sar</taxon>
        <taxon>Stramenopiles</taxon>
        <taxon>Oomycota</taxon>
        <taxon>Peronosporomycetes</taxon>
        <taxon>Peronosporales</taxon>
        <taxon>Peronosporaceae</taxon>
        <taxon>Hyaloperonospora</taxon>
    </lineage>
</organism>
<dbReference type="HOGENOM" id="CLU_2854427_0_0_1"/>
<dbReference type="VEuPathDB" id="FungiDB:HpaG812994"/>
<dbReference type="AlphaFoldDB" id="M4C1P4"/>
<evidence type="ECO:0000313" key="2">
    <source>
        <dbReference type="Proteomes" id="UP000011713"/>
    </source>
</evidence>
<proteinExistence type="predicted"/>
<reference evidence="2" key="1">
    <citation type="journal article" date="2010" name="Science">
        <title>Signatures of adaptation to obligate biotrophy in the Hyaloperonospora arabidopsidis genome.</title>
        <authorList>
            <person name="Baxter L."/>
            <person name="Tripathy S."/>
            <person name="Ishaque N."/>
            <person name="Boot N."/>
            <person name="Cabral A."/>
            <person name="Kemen E."/>
            <person name="Thines M."/>
            <person name="Ah-Fong A."/>
            <person name="Anderson R."/>
            <person name="Badejoko W."/>
            <person name="Bittner-Eddy P."/>
            <person name="Boore J.L."/>
            <person name="Chibucos M.C."/>
            <person name="Coates M."/>
            <person name="Dehal P."/>
            <person name="Delehaunty K."/>
            <person name="Dong S."/>
            <person name="Downton P."/>
            <person name="Dumas B."/>
            <person name="Fabro G."/>
            <person name="Fronick C."/>
            <person name="Fuerstenberg S.I."/>
            <person name="Fulton L."/>
            <person name="Gaulin E."/>
            <person name="Govers F."/>
            <person name="Hughes L."/>
            <person name="Humphray S."/>
            <person name="Jiang R.H."/>
            <person name="Judelson H."/>
            <person name="Kamoun S."/>
            <person name="Kyung K."/>
            <person name="Meijer H."/>
            <person name="Minx P."/>
            <person name="Morris P."/>
            <person name="Nelson J."/>
            <person name="Phuntumart V."/>
            <person name="Qutob D."/>
            <person name="Rehmany A."/>
            <person name="Rougon-Cardoso A."/>
            <person name="Ryden P."/>
            <person name="Torto-Alalibo T."/>
            <person name="Studholme D."/>
            <person name="Wang Y."/>
            <person name="Win J."/>
            <person name="Wood J."/>
            <person name="Clifton S.W."/>
            <person name="Rogers J."/>
            <person name="Van den Ackerveken G."/>
            <person name="Jones J.D."/>
            <person name="McDowell J.M."/>
            <person name="Beynon J."/>
            <person name="Tyler B.M."/>
        </authorList>
    </citation>
    <scope>NUCLEOTIDE SEQUENCE [LARGE SCALE GENOMIC DNA]</scope>
    <source>
        <strain evidence="2">Emoy2</strain>
    </source>
</reference>
<accession>M4C1P4</accession>
<dbReference type="InParanoid" id="M4C1P4"/>
<protein>
    <submittedName>
        <fullName evidence="1">Uncharacterized protein</fullName>
    </submittedName>
</protein>
<keyword evidence="2" id="KW-1185">Reference proteome</keyword>